<evidence type="ECO:0000256" key="1">
    <source>
        <dbReference type="SAM" id="SignalP"/>
    </source>
</evidence>
<sequence length="332" mass="36320">MKITTRIFGTLALAMLPLASKAEGIHRMEFLPDEWHLAGFENSLDLSGIAAANPQQCLVGSDESFYIQPGVIDHAKKRIESKRPIALSIQNTGKGGMEVDIEGVAFSPEDQAYYVVGSHGLGKKKGDFQPDRHAVYQVPVDQGGKVLRDKIRRTSLLPWLEKTPVLEDHVKQPLQQNGLNIEGLTYAKGKLFFGLRAPNKNGRGFVIELAPNDLFTGKPGKLQVHDISIPKGRGIREIAAVKDGFIILSGNASAEASKKIPVTMAPGPDDRFDVYFWNGTDASDCVKLGSLPQNGGKAEALLILEDMRDHVDMLVIFDGLQGGEPMTVRFHR</sequence>
<feature type="domain" description="DUF3616" evidence="2">
    <location>
        <begin position="45"/>
        <end position="127"/>
    </location>
</feature>
<dbReference type="Pfam" id="PF12275">
    <property type="entry name" value="DUF3616"/>
    <property type="match status" value="2"/>
</dbReference>
<dbReference type="InterPro" id="IPR022060">
    <property type="entry name" value="DUF3616"/>
</dbReference>
<evidence type="ECO:0000259" key="2">
    <source>
        <dbReference type="Pfam" id="PF12275"/>
    </source>
</evidence>
<accession>A0A858RQ05</accession>
<gene>
    <name evidence="3" type="ORF">HHL09_20210</name>
</gene>
<feature type="chain" id="PRO_5032548101" evidence="1">
    <location>
        <begin position="23"/>
        <end position="332"/>
    </location>
</feature>
<organism evidence="3 4">
    <name type="scientific">Luteolibacter luteus</name>
    <dbReference type="NCBI Taxonomy" id="2728835"/>
    <lineage>
        <taxon>Bacteria</taxon>
        <taxon>Pseudomonadati</taxon>
        <taxon>Verrucomicrobiota</taxon>
        <taxon>Verrucomicrobiia</taxon>
        <taxon>Verrucomicrobiales</taxon>
        <taxon>Verrucomicrobiaceae</taxon>
        <taxon>Luteolibacter</taxon>
    </lineage>
</organism>
<dbReference type="KEGG" id="luo:HHL09_20210"/>
<keyword evidence="1" id="KW-0732">Signal</keyword>
<feature type="domain" description="DUF3616" evidence="2">
    <location>
        <begin position="145"/>
        <end position="319"/>
    </location>
</feature>
<name>A0A858RQ05_9BACT</name>
<protein>
    <submittedName>
        <fullName evidence="3">DUF3616 domain-containing protein</fullName>
    </submittedName>
</protein>
<dbReference type="EMBL" id="CP051774">
    <property type="protein sequence ID" value="QJE98013.1"/>
    <property type="molecule type" value="Genomic_DNA"/>
</dbReference>
<reference evidence="3 4" key="1">
    <citation type="submission" date="2020-04" db="EMBL/GenBank/DDBJ databases">
        <title>Luteolibacter sp. G-1-1-1 isolated from soil.</title>
        <authorList>
            <person name="Dahal R.H."/>
        </authorList>
    </citation>
    <scope>NUCLEOTIDE SEQUENCE [LARGE SCALE GENOMIC DNA]</scope>
    <source>
        <strain evidence="3 4">G-1-1-1</strain>
    </source>
</reference>
<feature type="signal peptide" evidence="1">
    <location>
        <begin position="1"/>
        <end position="22"/>
    </location>
</feature>
<proteinExistence type="predicted"/>
<keyword evidence="4" id="KW-1185">Reference proteome</keyword>
<evidence type="ECO:0000313" key="4">
    <source>
        <dbReference type="Proteomes" id="UP000501812"/>
    </source>
</evidence>
<evidence type="ECO:0000313" key="3">
    <source>
        <dbReference type="EMBL" id="QJE98013.1"/>
    </source>
</evidence>
<dbReference type="RefSeq" id="WP_169456439.1">
    <property type="nucleotide sequence ID" value="NZ_CP051774.1"/>
</dbReference>
<dbReference type="Proteomes" id="UP000501812">
    <property type="component" value="Chromosome"/>
</dbReference>
<dbReference type="AlphaFoldDB" id="A0A858RQ05"/>